<evidence type="ECO:0000313" key="7">
    <source>
        <dbReference type="Proteomes" id="UP000279236"/>
    </source>
</evidence>
<name>A0A427XSY2_9TREE</name>
<dbReference type="Pfam" id="PF04889">
    <property type="entry name" value="Cwf_Cwc_15"/>
    <property type="match status" value="1"/>
</dbReference>
<dbReference type="PANTHER" id="PTHR12718:SF2">
    <property type="entry name" value="SPLICEOSOME-ASSOCIATED PROTEIN CWC15 HOMOLOG"/>
    <property type="match status" value="1"/>
</dbReference>
<evidence type="ECO:0000256" key="3">
    <source>
        <dbReference type="ARBA" id="ARBA00022664"/>
    </source>
</evidence>
<accession>A0A427XSY2</accession>
<proteinExistence type="inferred from homology"/>
<evidence type="ECO:0000256" key="5">
    <source>
        <dbReference type="SAM" id="MobiDB-lite"/>
    </source>
</evidence>
<gene>
    <name evidence="6" type="ORF">EHS24_008105</name>
</gene>
<keyword evidence="4" id="KW-0508">mRNA splicing</keyword>
<feature type="compositionally biased region" description="Polar residues" evidence="5">
    <location>
        <begin position="1"/>
        <end position="11"/>
    </location>
</feature>
<reference evidence="6 7" key="1">
    <citation type="submission" date="2018-11" db="EMBL/GenBank/DDBJ databases">
        <title>Genome sequence of Apiotrichum porosum DSM 27194.</title>
        <authorList>
            <person name="Aliyu H."/>
            <person name="Gorte O."/>
            <person name="Ochsenreither K."/>
        </authorList>
    </citation>
    <scope>NUCLEOTIDE SEQUENCE [LARGE SCALE GENOMIC DNA]</scope>
    <source>
        <strain evidence="6 7">DSM 27194</strain>
    </source>
</reference>
<dbReference type="OrthoDB" id="30179at2759"/>
<dbReference type="RefSeq" id="XP_028476363.1">
    <property type="nucleotide sequence ID" value="XM_028623430.1"/>
</dbReference>
<keyword evidence="7" id="KW-1185">Reference proteome</keyword>
<evidence type="ECO:0008006" key="8">
    <source>
        <dbReference type="Google" id="ProtNLM"/>
    </source>
</evidence>
<evidence type="ECO:0000313" key="6">
    <source>
        <dbReference type="EMBL" id="RSH81908.1"/>
    </source>
</evidence>
<evidence type="ECO:0000256" key="4">
    <source>
        <dbReference type="ARBA" id="ARBA00023187"/>
    </source>
</evidence>
<dbReference type="GeneID" id="39592648"/>
<dbReference type="Proteomes" id="UP000279236">
    <property type="component" value="Unassembled WGS sequence"/>
</dbReference>
<sequence>MSQAHRPTWNPTMGKETKSGSQMVSKWGLASHTKLKFRQPGQTNTSDVARRDLRAELAAAERVAENKKRKAAGLQPLPPVAGALQIENGSAAASEAAADDDEERAKRRKVLEEAAELDKDDSSDDDDDEDEDEADKGKGKAGGDDDDDDEDDDDDSDDDDEDDTAALMAELARIKQERAEEKARLEAEANAETAADREAEIATGNPLLNLQAALGQTPSAASTTSTFAVKRRWDDDLIFKNQTAGQSDKPKGEFVNDLLRSEFHKKFMQKFIK</sequence>
<comment type="caution">
    <text evidence="6">The sequence shown here is derived from an EMBL/GenBank/DDBJ whole genome shotgun (WGS) entry which is preliminary data.</text>
</comment>
<evidence type="ECO:0000256" key="1">
    <source>
        <dbReference type="ARBA" id="ARBA00003777"/>
    </source>
</evidence>
<dbReference type="PANTHER" id="PTHR12718">
    <property type="entry name" value="CELL CYCLE CONTROL PROTEIN CWF15"/>
    <property type="match status" value="1"/>
</dbReference>
<feature type="region of interest" description="Disordered" evidence="5">
    <location>
        <begin position="1"/>
        <end position="27"/>
    </location>
</feature>
<comment type="function">
    <text evidence="1">Involved in pre-mRNA splicing.</text>
</comment>
<dbReference type="AlphaFoldDB" id="A0A427XSY2"/>
<dbReference type="STRING" id="105984.A0A427XSY2"/>
<organism evidence="6 7">
    <name type="scientific">Apiotrichum porosum</name>
    <dbReference type="NCBI Taxonomy" id="105984"/>
    <lineage>
        <taxon>Eukaryota</taxon>
        <taxon>Fungi</taxon>
        <taxon>Dikarya</taxon>
        <taxon>Basidiomycota</taxon>
        <taxon>Agaricomycotina</taxon>
        <taxon>Tremellomycetes</taxon>
        <taxon>Trichosporonales</taxon>
        <taxon>Trichosporonaceae</taxon>
        <taxon>Apiotrichum</taxon>
    </lineage>
</organism>
<evidence type="ECO:0000256" key="2">
    <source>
        <dbReference type="ARBA" id="ARBA00006644"/>
    </source>
</evidence>
<feature type="compositionally biased region" description="Acidic residues" evidence="5">
    <location>
        <begin position="144"/>
        <end position="164"/>
    </location>
</feature>
<dbReference type="InterPro" id="IPR006973">
    <property type="entry name" value="Cwf_Cwc_15"/>
</dbReference>
<comment type="similarity">
    <text evidence="2">Belongs to the CWC15 family.</text>
</comment>
<feature type="region of interest" description="Disordered" evidence="5">
    <location>
        <begin position="85"/>
        <end position="167"/>
    </location>
</feature>
<dbReference type="GO" id="GO:0003723">
    <property type="term" value="F:RNA binding"/>
    <property type="evidence" value="ECO:0007669"/>
    <property type="project" value="TreeGrafter"/>
</dbReference>
<dbReference type="GO" id="GO:0045292">
    <property type="term" value="P:mRNA cis splicing, via spliceosome"/>
    <property type="evidence" value="ECO:0007669"/>
    <property type="project" value="TreeGrafter"/>
</dbReference>
<dbReference type="EMBL" id="RSCE01000006">
    <property type="protein sequence ID" value="RSH81908.1"/>
    <property type="molecule type" value="Genomic_DNA"/>
</dbReference>
<protein>
    <recommendedName>
        <fullName evidence="8">Complexed with cef1p</fullName>
    </recommendedName>
</protein>
<feature type="compositionally biased region" description="Acidic residues" evidence="5">
    <location>
        <begin position="113"/>
        <end position="134"/>
    </location>
</feature>
<dbReference type="GO" id="GO:0071013">
    <property type="term" value="C:catalytic step 2 spliceosome"/>
    <property type="evidence" value="ECO:0007669"/>
    <property type="project" value="TreeGrafter"/>
</dbReference>
<keyword evidence="3" id="KW-0507">mRNA processing</keyword>